<feature type="region of interest" description="Disordered" evidence="1">
    <location>
        <begin position="27"/>
        <end position="68"/>
    </location>
</feature>
<gene>
    <name evidence="4" type="ORF">EHYA_01263</name>
</gene>
<protein>
    <submittedName>
        <fullName evidence="4">Hydrolase</fullName>
    </submittedName>
</protein>
<feature type="domain" description="NodB homology" evidence="3">
    <location>
        <begin position="86"/>
        <end position="269"/>
    </location>
</feature>
<keyword evidence="4" id="KW-0378">Hydrolase</keyword>
<sequence>MTSLPTRRVLRRLTVLAVAGVLAAGTAACSSDSGGSGDKAAPGGREGSAEVGPPPSDAPTAADPQASIPAPLVPDALVRKTATGGRTVALTFDDGPSPQWTPQVLALLKQYRAKATFCMLGPNAKANPKLVKEVVADGNRLCDHSVTHDEGIAKRPLSRIKYEITTAHDQIVAAAGAGTKVDWFRAPGGDWSPQVRAMAAGYGMRSLDWSDDTRDWQRPGADKILATAEKELRPGGIILMHDAGGDRAQTLAALKQLLPWLVQQGYGFDFPA</sequence>
<dbReference type="SUPFAM" id="SSF88713">
    <property type="entry name" value="Glycoside hydrolase/deacetylase"/>
    <property type="match status" value="1"/>
</dbReference>
<feature type="chain" id="PRO_5038903215" evidence="2">
    <location>
        <begin position="24"/>
        <end position="272"/>
    </location>
</feature>
<dbReference type="PANTHER" id="PTHR10587:SF137">
    <property type="entry name" value="4-DEOXY-4-FORMAMIDO-L-ARABINOSE-PHOSPHOUNDECAPRENOL DEFORMYLASE ARND-RELATED"/>
    <property type="match status" value="1"/>
</dbReference>
<dbReference type="Pfam" id="PF01522">
    <property type="entry name" value="Polysacc_deac_1"/>
    <property type="match status" value="1"/>
</dbReference>
<dbReference type="GO" id="GO:0005975">
    <property type="term" value="P:carbohydrate metabolic process"/>
    <property type="evidence" value="ECO:0007669"/>
    <property type="project" value="InterPro"/>
</dbReference>
<dbReference type="PROSITE" id="PS51677">
    <property type="entry name" value="NODB"/>
    <property type="match status" value="1"/>
</dbReference>
<evidence type="ECO:0000313" key="4">
    <source>
        <dbReference type="EMBL" id="GCD93618.1"/>
    </source>
</evidence>
<dbReference type="InterPro" id="IPR050248">
    <property type="entry name" value="Polysacc_deacetylase_ArnD"/>
</dbReference>
<evidence type="ECO:0000256" key="2">
    <source>
        <dbReference type="SAM" id="SignalP"/>
    </source>
</evidence>
<dbReference type="CDD" id="cd10917">
    <property type="entry name" value="CE4_NodB_like_6s_7s"/>
    <property type="match status" value="1"/>
</dbReference>
<keyword evidence="5" id="KW-1185">Reference proteome</keyword>
<proteinExistence type="predicted"/>
<dbReference type="GO" id="GO:0016810">
    <property type="term" value="F:hydrolase activity, acting on carbon-nitrogen (but not peptide) bonds"/>
    <property type="evidence" value="ECO:0007669"/>
    <property type="project" value="InterPro"/>
</dbReference>
<dbReference type="EMBL" id="BIFH01000014">
    <property type="protein sequence ID" value="GCD93618.1"/>
    <property type="molecule type" value="Genomic_DNA"/>
</dbReference>
<comment type="caution">
    <text evidence="4">The sequence shown here is derived from an EMBL/GenBank/DDBJ whole genome shotgun (WGS) entry which is preliminary data.</text>
</comment>
<dbReference type="Proteomes" id="UP000286931">
    <property type="component" value="Unassembled WGS sequence"/>
</dbReference>
<dbReference type="InterPro" id="IPR011330">
    <property type="entry name" value="Glyco_hydro/deAcase_b/a-brl"/>
</dbReference>
<organism evidence="4 5">
    <name type="scientific">Embleya hyalina</name>
    <dbReference type="NCBI Taxonomy" id="516124"/>
    <lineage>
        <taxon>Bacteria</taxon>
        <taxon>Bacillati</taxon>
        <taxon>Actinomycetota</taxon>
        <taxon>Actinomycetes</taxon>
        <taxon>Kitasatosporales</taxon>
        <taxon>Streptomycetaceae</taxon>
        <taxon>Embleya</taxon>
    </lineage>
</organism>
<name>A0A401YGD2_9ACTN</name>
<reference evidence="4 5" key="1">
    <citation type="submission" date="2018-12" db="EMBL/GenBank/DDBJ databases">
        <title>Draft genome sequence of Embleya hyalina NBRC 13850T.</title>
        <authorList>
            <person name="Komaki H."/>
            <person name="Hosoyama A."/>
            <person name="Kimura A."/>
            <person name="Ichikawa N."/>
            <person name="Tamura T."/>
        </authorList>
    </citation>
    <scope>NUCLEOTIDE SEQUENCE [LARGE SCALE GENOMIC DNA]</scope>
    <source>
        <strain evidence="4 5">NBRC 13850</strain>
    </source>
</reference>
<dbReference type="Gene3D" id="3.20.20.370">
    <property type="entry name" value="Glycoside hydrolase/deacetylase"/>
    <property type="match status" value="1"/>
</dbReference>
<dbReference type="RefSeq" id="WP_246126480.1">
    <property type="nucleotide sequence ID" value="NZ_BIFH01000014.1"/>
</dbReference>
<feature type="compositionally biased region" description="Low complexity" evidence="1">
    <location>
        <begin position="27"/>
        <end position="43"/>
    </location>
</feature>
<feature type="compositionally biased region" description="Low complexity" evidence="1">
    <location>
        <begin position="58"/>
        <end position="67"/>
    </location>
</feature>
<keyword evidence="2" id="KW-0732">Signal</keyword>
<accession>A0A401YGD2</accession>
<dbReference type="PANTHER" id="PTHR10587">
    <property type="entry name" value="GLYCOSYL TRANSFERASE-RELATED"/>
    <property type="match status" value="1"/>
</dbReference>
<evidence type="ECO:0000256" key="1">
    <source>
        <dbReference type="SAM" id="MobiDB-lite"/>
    </source>
</evidence>
<evidence type="ECO:0000313" key="5">
    <source>
        <dbReference type="Proteomes" id="UP000286931"/>
    </source>
</evidence>
<dbReference type="InterPro" id="IPR002509">
    <property type="entry name" value="NODB_dom"/>
</dbReference>
<feature type="signal peptide" evidence="2">
    <location>
        <begin position="1"/>
        <end position="23"/>
    </location>
</feature>
<dbReference type="PROSITE" id="PS51257">
    <property type="entry name" value="PROKAR_LIPOPROTEIN"/>
    <property type="match status" value="1"/>
</dbReference>
<dbReference type="AlphaFoldDB" id="A0A401YGD2"/>
<evidence type="ECO:0000259" key="3">
    <source>
        <dbReference type="PROSITE" id="PS51677"/>
    </source>
</evidence>